<evidence type="ECO:0000313" key="3">
    <source>
        <dbReference type="Proteomes" id="UP000281261"/>
    </source>
</evidence>
<comment type="caution">
    <text evidence="2">The sequence shown here is derived from an EMBL/GenBank/DDBJ whole genome shotgun (WGS) entry which is preliminary data.</text>
</comment>
<accession>A0A420ZC64</accession>
<reference evidence="2 3" key="1">
    <citation type="submission" date="2018-06" db="EMBL/GenBank/DDBJ databases">
        <title>Extensive metabolic versatility and redundancy in microbially diverse, dynamic hydrothermal sediments.</title>
        <authorList>
            <person name="Dombrowski N."/>
            <person name="Teske A."/>
            <person name="Baker B.J."/>
        </authorList>
    </citation>
    <scope>NUCLEOTIDE SEQUENCE [LARGE SCALE GENOMIC DNA]</scope>
    <source>
        <strain evidence="2">B79_G16</strain>
    </source>
</reference>
<name>A0A420ZC64_UNCK3</name>
<dbReference type="EMBL" id="QMNG01000031">
    <property type="protein sequence ID" value="RLC36759.1"/>
    <property type="molecule type" value="Genomic_DNA"/>
</dbReference>
<evidence type="ECO:0008006" key="4">
    <source>
        <dbReference type="Google" id="ProtNLM"/>
    </source>
</evidence>
<proteinExistence type="predicted"/>
<protein>
    <recommendedName>
        <fullName evidence="4">Ribbon-helix-helix protein CopG domain-containing protein</fullName>
    </recommendedName>
</protein>
<dbReference type="Proteomes" id="UP000281261">
    <property type="component" value="Unassembled WGS sequence"/>
</dbReference>
<organism evidence="2 3">
    <name type="scientific">candidate division Kazan bacterium</name>
    <dbReference type="NCBI Taxonomy" id="2202143"/>
    <lineage>
        <taxon>Bacteria</taxon>
        <taxon>Bacteria division Kazan-3B-28</taxon>
    </lineage>
</organism>
<feature type="coiled-coil region" evidence="1">
    <location>
        <begin position="110"/>
        <end position="144"/>
    </location>
</feature>
<evidence type="ECO:0000313" key="2">
    <source>
        <dbReference type="EMBL" id="RLC36759.1"/>
    </source>
</evidence>
<evidence type="ECO:0000256" key="1">
    <source>
        <dbReference type="SAM" id="Coils"/>
    </source>
</evidence>
<keyword evidence="1" id="KW-0175">Coiled coil</keyword>
<dbReference type="AlphaFoldDB" id="A0A420ZC64"/>
<gene>
    <name evidence="2" type="ORF">DRH29_03905</name>
</gene>
<sequence length="218" mass="25384">MPNIKVPEELYEKIKKMAEEQGKAMWEVIQVALDKMEVGNIQINLPKPKFIRLQYPAWCVLGNHKVDPQKYKEKTGRDLYALWFPGLNGVVCIDCLIRHVFTEDTQAKTLAKLEVEIRKLRAIKRQLNKEIEELSIKYSFAELLSKLSKVVDAIDEEITRLDYLLGGYVSGEKREEVSEIKKQLGEISEQLKRLEMPESWLKKGLEKMGIIKIKRRAR</sequence>